<feature type="transmembrane region" description="Helical" evidence="1">
    <location>
        <begin position="202"/>
        <end position="221"/>
    </location>
</feature>
<evidence type="ECO:0000313" key="3">
    <source>
        <dbReference type="EMBL" id="WXA95335.1"/>
    </source>
</evidence>
<feature type="transmembrane region" description="Helical" evidence="1">
    <location>
        <begin position="39"/>
        <end position="57"/>
    </location>
</feature>
<keyword evidence="1" id="KW-0812">Transmembrane</keyword>
<evidence type="ECO:0000313" key="4">
    <source>
        <dbReference type="Proteomes" id="UP001379533"/>
    </source>
</evidence>
<feature type="domain" description="EamA" evidence="2">
    <location>
        <begin position="144"/>
        <end position="274"/>
    </location>
</feature>
<feature type="transmembrane region" description="Helical" evidence="1">
    <location>
        <begin position="174"/>
        <end position="196"/>
    </location>
</feature>
<dbReference type="EMBL" id="CP089982">
    <property type="protein sequence ID" value="WXA95335.1"/>
    <property type="molecule type" value="Genomic_DNA"/>
</dbReference>
<gene>
    <name evidence="3" type="ORF">LZC95_00580</name>
</gene>
<feature type="transmembrane region" description="Helical" evidence="1">
    <location>
        <begin position="93"/>
        <end position="112"/>
    </location>
</feature>
<name>A0ABZ2KCN8_9BACT</name>
<protein>
    <submittedName>
        <fullName evidence="3">EamA family transporter</fullName>
    </submittedName>
</protein>
<dbReference type="Pfam" id="PF00892">
    <property type="entry name" value="EamA"/>
    <property type="match status" value="1"/>
</dbReference>
<dbReference type="InterPro" id="IPR037185">
    <property type="entry name" value="EmrE-like"/>
</dbReference>
<proteinExistence type="predicted"/>
<dbReference type="SUPFAM" id="SSF103481">
    <property type="entry name" value="Multidrug resistance efflux transporter EmrE"/>
    <property type="match status" value="2"/>
</dbReference>
<organism evidence="3 4">
    <name type="scientific">Pendulispora brunnea</name>
    <dbReference type="NCBI Taxonomy" id="2905690"/>
    <lineage>
        <taxon>Bacteria</taxon>
        <taxon>Pseudomonadati</taxon>
        <taxon>Myxococcota</taxon>
        <taxon>Myxococcia</taxon>
        <taxon>Myxococcales</taxon>
        <taxon>Sorangiineae</taxon>
        <taxon>Pendulisporaceae</taxon>
        <taxon>Pendulispora</taxon>
    </lineage>
</organism>
<dbReference type="Proteomes" id="UP001379533">
    <property type="component" value="Chromosome"/>
</dbReference>
<evidence type="ECO:0000259" key="2">
    <source>
        <dbReference type="Pfam" id="PF00892"/>
    </source>
</evidence>
<keyword evidence="4" id="KW-1185">Reference proteome</keyword>
<keyword evidence="1" id="KW-1133">Transmembrane helix</keyword>
<keyword evidence="1" id="KW-0472">Membrane</keyword>
<evidence type="ECO:0000256" key="1">
    <source>
        <dbReference type="SAM" id="Phobius"/>
    </source>
</evidence>
<feature type="transmembrane region" description="Helical" evidence="1">
    <location>
        <begin position="233"/>
        <end position="253"/>
    </location>
</feature>
<feature type="transmembrane region" description="Helical" evidence="1">
    <location>
        <begin position="143"/>
        <end position="162"/>
    </location>
</feature>
<dbReference type="RefSeq" id="WP_394845942.1">
    <property type="nucleotide sequence ID" value="NZ_CP089982.1"/>
</dbReference>
<accession>A0ABZ2KCN8</accession>
<sequence length="300" mass="30924">MASSRNETVTGVGLALGGIFSVQIGAALATPIFERIGPAATAWLRLCWAAAIFLAIARPRLSKLPRRDLASAAALGFVSAANSMMFFEGIARIPLATVVAIEFLGPLGVAVWHRSGPWGLAWPPLAFAGVLLVTEPWHGDINLVGVLLALGAGVGWGAYILLTQRVGDRFHGIAGLSIAMPVAALAATPVGAFQAWGRVDGISLLLCAGLALLFPVASYSLELNALRKLDTATFGTLMSIEPAAALLVGAVGLHQIPDAGQVLGVLFVTIAAIGAARTGQREIPAAPESTRSMNADALPK</sequence>
<dbReference type="InterPro" id="IPR000620">
    <property type="entry name" value="EamA_dom"/>
</dbReference>
<reference evidence="3 4" key="1">
    <citation type="submission" date="2021-12" db="EMBL/GenBank/DDBJ databases">
        <title>Discovery of the Pendulisporaceae a myxobacterial family with distinct sporulation behavior and unique specialized metabolism.</title>
        <authorList>
            <person name="Garcia R."/>
            <person name="Popoff A."/>
            <person name="Bader C.D."/>
            <person name="Loehr J."/>
            <person name="Walesch S."/>
            <person name="Walt C."/>
            <person name="Boldt J."/>
            <person name="Bunk B."/>
            <person name="Haeckl F.J.F.P.J."/>
            <person name="Gunesch A.P."/>
            <person name="Birkelbach J."/>
            <person name="Nuebel U."/>
            <person name="Pietschmann T."/>
            <person name="Bach T."/>
            <person name="Mueller R."/>
        </authorList>
    </citation>
    <scope>NUCLEOTIDE SEQUENCE [LARGE SCALE GENOMIC DNA]</scope>
    <source>
        <strain evidence="3 4">MSr12523</strain>
    </source>
</reference>